<organism evidence="1 2">
    <name type="scientific">Actinomadura keratinilytica</name>
    <dbReference type="NCBI Taxonomy" id="547461"/>
    <lineage>
        <taxon>Bacteria</taxon>
        <taxon>Bacillati</taxon>
        <taxon>Actinomycetota</taxon>
        <taxon>Actinomycetes</taxon>
        <taxon>Streptosporangiales</taxon>
        <taxon>Thermomonosporaceae</taxon>
        <taxon>Actinomadura</taxon>
    </lineage>
</organism>
<comment type="caution">
    <text evidence="1">The sequence shown here is derived from an EMBL/GenBank/DDBJ whole genome shotgun (WGS) entry which is preliminary data.</text>
</comment>
<evidence type="ECO:0000313" key="1">
    <source>
        <dbReference type="EMBL" id="GAA4149822.1"/>
    </source>
</evidence>
<reference evidence="2" key="1">
    <citation type="journal article" date="2019" name="Int. J. Syst. Evol. Microbiol.">
        <title>The Global Catalogue of Microorganisms (GCM) 10K type strain sequencing project: providing services to taxonomists for standard genome sequencing and annotation.</title>
        <authorList>
            <consortium name="The Broad Institute Genomics Platform"/>
            <consortium name="The Broad Institute Genome Sequencing Center for Infectious Disease"/>
            <person name="Wu L."/>
            <person name="Ma J."/>
        </authorList>
    </citation>
    <scope>NUCLEOTIDE SEQUENCE [LARGE SCALE GENOMIC DNA]</scope>
    <source>
        <strain evidence="2">JCM 17316</strain>
    </source>
</reference>
<keyword evidence="2" id="KW-1185">Reference proteome</keyword>
<name>A0ABP7Z8D1_9ACTN</name>
<sequence length="120" mass="12291">MRGPVVAADDVVVASEHEAVVVFDRQGPDCLQEGRDELLSAVGLGGDPVTARRAVTGSPIAGAGVCTMTHPARCAVVGEADISRKLAVADRCPVTVAACLELCALHGATNRPHHKGGTRT</sequence>
<dbReference type="EMBL" id="BAABDO010000082">
    <property type="protein sequence ID" value="GAA4149822.1"/>
    <property type="molecule type" value="Genomic_DNA"/>
</dbReference>
<proteinExistence type="predicted"/>
<protein>
    <submittedName>
        <fullName evidence="1">Uncharacterized protein</fullName>
    </submittedName>
</protein>
<accession>A0ABP7Z8D1</accession>
<dbReference type="Proteomes" id="UP001500266">
    <property type="component" value="Unassembled WGS sequence"/>
</dbReference>
<evidence type="ECO:0000313" key="2">
    <source>
        <dbReference type="Proteomes" id="UP001500266"/>
    </source>
</evidence>
<gene>
    <name evidence="1" type="ORF">GCM10022416_45510</name>
</gene>